<gene>
    <name evidence="5" type="ORF">JKP88DRAFT_162319</name>
</gene>
<name>A0A835Z432_9STRA</name>
<organism evidence="5 6">
    <name type="scientific">Tribonema minus</name>
    <dbReference type="NCBI Taxonomy" id="303371"/>
    <lineage>
        <taxon>Eukaryota</taxon>
        <taxon>Sar</taxon>
        <taxon>Stramenopiles</taxon>
        <taxon>Ochrophyta</taxon>
        <taxon>PX clade</taxon>
        <taxon>Xanthophyceae</taxon>
        <taxon>Tribonematales</taxon>
        <taxon>Tribonemataceae</taxon>
        <taxon>Tribonema</taxon>
    </lineage>
</organism>
<keyword evidence="3" id="KW-0106">Calcium</keyword>
<protein>
    <recommendedName>
        <fullName evidence="4">EF-hand domain-containing protein</fullName>
    </recommendedName>
</protein>
<feature type="domain" description="EF-hand" evidence="4">
    <location>
        <begin position="17"/>
        <end position="52"/>
    </location>
</feature>
<dbReference type="GO" id="GO:0005509">
    <property type="term" value="F:calcium ion binding"/>
    <property type="evidence" value="ECO:0007669"/>
    <property type="project" value="InterPro"/>
</dbReference>
<sequence>IDLREFLLACSQFIDVDPSIKTQFVFNLYDEDRSGFLSTAELIEVLKANHMQSAAAVAKKAATIMRQADADGSGTLSYEDFVTVVRRFPNICFPNVRRQGEIVAAAE</sequence>
<dbReference type="EMBL" id="JAFCMP010000113">
    <property type="protein sequence ID" value="KAG5186058.1"/>
    <property type="molecule type" value="Genomic_DNA"/>
</dbReference>
<comment type="caution">
    <text evidence="5">The sequence shown here is derived from an EMBL/GenBank/DDBJ whole genome shotgun (WGS) entry which is preliminary data.</text>
</comment>
<reference evidence="5" key="1">
    <citation type="submission" date="2021-02" db="EMBL/GenBank/DDBJ databases">
        <title>First Annotated Genome of the Yellow-green Alga Tribonema minus.</title>
        <authorList>
            <person name="Mahan K.M."/>
        </authorList>
    </citation>
    <scope>NUCLEOTIDE SEQUENCE</scope>
    <source>
        <strain evidence="5">UTEX B ZZ1240</strain>
    </source>
</reference>
<dbReference type="SUPFAM" id="SSF47473">
    <property type="entry name" value="EF-hand"/>
    <property type="match status" value="1"/>
</dbReference>
<dbReference type="SMART" id="SM00054">
    <property type="entry name" value="EFh"/>
    <property type="match status" value="2"/>
</dbReference>
<dbReference type="PANTHER" id="PTHR45942">
    <property type="entry name" value="PROTEIN PHOSPATASE 3 REGULATORY SUBUNIT B ALPHA ISOFORM TYPE 1"/>
    <property type="match status" value="1"/>
</dbReference>
<dbReference type="PROSITE" id="PS00018">
    <property type="entry name" value="EF_HAND_1"/>
    <property type="match status" value="2"/>
</dbReference>
<evidence type="ECO:0000259" key="4">
    <source>
        <dbReference type="PROSITE" id="PS50222"/>
    </source>
</evidence>
<keyword evidence="2" id="KW-0677">Repeat</keyword>
<dbReference type="Proteomes" id="UP000664859">
    <property type="component" value="Unassembled WGS sequence"/>
</dbReference>
<dbReference type="PROSITE" id="PS50222">
    <property type="entry name" value="EF_HAND_2"/>
    <property type="match status" value="2"/>
</dbReference>
<dbReference type="Pfam" id="PF13499">
    <property type="entry name" value="EF-hand_7"/>
    <property type="match status" value="1"/>
</dbReference>
<evidence type="ECO:0000256" key="1">
    <source>
        <dbReference type="ARBA" id="ARBA00022723"/>
    </source>
</evidence>
<dbReference type="AlphaFoldDB" id="A0A835Z432"/>
<dbReference type="InterPro" id="IPR002048">
    <property type="entry name" value="EF_hand_dom"/>
</dbReference>
<evidence type="ECO:0000313" key="6">
    <source>
        <dbReference type="Proteomes" id="UP000664859"/>
    </source>
</evidence>
<dbReference type="InterPro" id="IPR018247">
    <property type="entry name" value="EF_Hand_1_Ca_BS"/>
</dbReference>
<dbReference type="InterPro" id="IPR011992">
    <property type="entry name" value="EF-hand-dom_pair"/>
</dbReference>
<evidence type="ECO:0000313" key="5">
    <source>
        <dbReference type="EMBL" id="KAG5186058.1"/>
    </source>
</evidence>
<dbReference type="Gene3D" id="1.10.238.10">
    <property type="entry name" value="EF-hand"/>
    <property type="match status" value="1"/>
</dbReference>
<feature type="non-terminal residue" evidence="5">
    <location>
        <position position="1"/>
    </location>
</feature>
<dbReference type="OrthoDB" id="191686at2759"/>
<keyword evidence="1" id="KW-0479">Metal-binding</keyword>
<accession>A0A835Z432</accession>
<keyword evidence="6" id="KW-1185">Reference proteome</keyword>
<feature type="domain" description="EF-hand" evidence="4">
    <location>
        <begin position="56"/>
        <end position="91"/>
    </location>
</feature>
<evidence type="ECO:0000256" key="3">
    <source>
        <dbReference type="ARBA" id="ARBA00022837"/>
    </source>
</evidence>
<dbReference type="CDD" id="cd00051">
    <property type="entry name" value="EFh"/>
    <property type="match status" value="1"/>
</dbReference>
<evidence type="ECO:0000256" key="2">
    <source>
        <dbReference type="ARBA" id="ARBA00022737"/>
    </source>
</evidence>
<proteinExistence type="predicted"/>